<dbReference type="AlphaFoldDB" id="A0A1J1JEG6"/>
<comment type="cofactor">
    <cofactor evidence="5 7 8">
        <name>NAD(+)</name>
        <dbReference type="ChEBI" id="CHEBI:57540"/>
    </cofactor>
    <text evidence="5 7 8">Binds 1 NAD(+) per subunit.</text>
</comment>
<gene>
    <name evidence="5 12" type="primary">ahcY</name>
    <name evidence="11" type="ORF">PANO66_03107</name>
    <name evidence="12" type="ORF">PLAM_1178</name>
</gene>
<dbReference type="InterPro" id="IPR042172">
    <property type="entry name" value="Adenosylhomocyst_ase-like_sf"/>
</dbReference>
<feature type="binding site" evidence="5 7">
    <location>
        <position position="244"/>
    </location>
    <ligand>
        <name>NAD(+)</name>
        <dbReference type="ChEBI" id="CHEBI:57540"/>
    </ligand>
</feature>
<dbReference type="PROSITE" id="PS00738">
    <property type="entry name" value="ADOHCYASE_1"/>
    <property type="match status" value="1"/>
</dbReference>
<dbReference type="HAMAP" id="MF_00563">
    <property type="entry name" value="AdoHcyase"/>
    <property type="match status" value="1"/>
</dbReference>
<dbReference type="GO" id="GO:0004013">
    <property type="term" value="F:adenosylhomocysteinase activity"/>
    <property type="evidence" value="ECO:0007669"/>
    <property type="project" value="UniProtKB-UniRule"/>
</dbReference>
<dbReference type="GO" id="GO:0005829">
    <property type="term" value="C:cytosol"/>
    <property type="evidence" value="ECO:0007669"/>
    <property type="project" value="TreeGrafter"/>
</dbReference>
<dbReference type="UniPathway" id="UPA00314">
    <property type="reaction ID" value="UER00076"/>
</dbReference>
<dbReference type="SMART" id="SM00996">
    <property type="entry name" value="AdoHcyase"/>
    <property type="match status" value="1"/>
</dbReference>
<keyword evidence="3 5" id="KW-0378">Hydrolase</keyword>
<dbReference type="InterPro" id="IPR000043">
    <property type="entry name" value="Adenosylhomocysteinase-like"/>
</dbReference>
<dbReference type="Pfam" id="PF00670">
    <property type="entry name" value="AdoHcyase_NAD"/>
    <property type="match status" value="1"/>
</dbReference>
<feature type="binding site" evidence="5 6">
    <location>
        <position position="132"/>
    </location>
    <ligand>
        <name>substrate</name>
    </ligand>
</feature>
<feature type="binding site" evidence="5 6">
    <location>
        <position position="60"/>
    </location>
    <ligand>
        <name>substrate</name>
    </ligand>
</feature>
<dbReference type="PANTHER" id="PTHR23420:SF0">
    <property type="entry name" value="ADENOSYLHOMOCYSTEINASE"/>
    <property type="match status" value="1"/>
</dbReference>
<dbReference type="EC" id="3.13.2.1" evidence="5"/>
<name>A0A1J1JEG6_PLAAG</name>
<dbReference type="PROSITE" id="PS00739">
    <property type="entry name" value="ADOHCYASE_2"/>
    <property type="match status" value="1"/>
</dbReference>
<feature type="binding site" evidence="5">
    <location>
        <begin position="221"/>
        <end position="226"/>
    </location>
    <ligand>
        <name>NAD(+)</name>
        <dbReference type="ChEBI" id="CHEBI:57540"/>
    </ligand>
</feature>
<feature type="binding site" evidence="5">
    <location>
        <position position="279"/>
    </location>
    <ligand>
        <name>NAD(+)</name>
        <dbReference type="ChEBI" id="CHEBI:57540"/>
    </ligand>
</feature>
<feature type="binding site" evidence="7">
    <location>
        <position position="354"/>
    </location>
    <ligand>
        <name>NAD(+)</name>
        <dbReference type="ChEBI" id="CHEBI:57540"/>
    </ligand>
</feature>
<dbReference type="Proteomes" id="UP001153761">
    <property type="component" value="Chromosome"/>
</dbReference>
<reference evidence="12" key="1">
    <citation type="submission" date="2015-09" db="EMBL/GenBank/DDBJ databases">
        <authorList>
            <person name="Jackson K.R."/>
            <person name="Lunt B.L."/>
            <person name="Fisher J.N.B."/>
            <person name="Gardner A.V."/>
            <person name="Bailey M.E."/>
            <person name="Deus L.M."/>
            <person name="Earl A.S."/>
            <person name="Gibby P.D."/>
            <person name="Hartmann K.A."/>
            <person name="Liu J.E."/>
            <person name="Manci A.M."/>
            <person name="Nielsen D.A."/>
            <person name="Solomon M.B."/>
            <person name="Breakwell D.P."/>
            <person name="Burnett S.H."/>
            <person name="Grose J.H."/>
        </authorList>
    </citation>
    <scope>NUCLEOTIDE SEQUENCE</scope>
    <source>
        <strain evidence="12">7805</strain>
    </source>
</reference>
<dbReference type="SUPFAM" id="SSF51735">
    <property type="entry name" value="NAD(P)-binding Rossmann-fold domains"/>
    <property type="match status" value="1"/>
</dbReference>
<dbReference type="Gene3D" id="3.40.50.1480">
    <property type="entry name" value="Adenosylhomocysteinase-like"/>
    <property type="match status" value="1"/>
</dbReference>
<dbReference type="Gene3D" id="3.40.50.720">
    <property type="entry name" value="NAD(P)-binding Rossmann-like Domain"/>
    <property type="match status" value="1"/>
</dbReference>
<evidence type="ECO:0000256" key="8">
    <source>
        <dbReference type="RuleBase" id="RU000548"/>
    </source>
</evidence>
<reference evidence="11" key="2">
    <citation type="submission" date="2020-09" db="EMBL/GenBank/DDBJ databases">
        <authorList>
            <person name="Blom J."/>
        </authorList>
    </citation>
    <scope>NUCLEOTIDE SEQUENCE</scope>
    <source>
        <strain evidence="11">No.66</strain>
    </source>
</reference>
<evidence type="ECO:0000259" key="10">
    <source>
        <dbReference type="SMART" id="SM00997"/>
    </source>
</evidence>
<dbReference type="FunFam" id="3.40.50.720:FF:000004">
    <property type="entry name" value="Adenosylhomocysteinase"/>
    <property type="match status" value="1"/>
</dbReference>
<dbReference type="RefSeq" id="WP_214560088.1">
    <property type="nucleotide sequence ID" value="NZ_CAJCFV010000082.1"/>
</dbReference>
<feature type="binding site" evidence="5 7">
    <location>
        <position position="347"/>
    </location>
    <ligand>
        <name>NAD(+)</name>
        <dbReference type="ChEBI" id="CHEBI:57540"/>
    </ligand>
</feature>
<feature type="domain" description="S-adenosyl-L-homocysteine hydrolase NAD binding" evidence="10">
    <location>
        <begin position="192"/>
        <end position="353"/>
    </location>
</feature>
<keyword evidence="2 5" id="KW-0554">One-carbon metabolism</keyword>
<dbReference type="GO" id="GO:0071269">
    <property type="term" value="P:L-homocysteine biosynthetic process"/>
    <property type="evidence" value="ECO:0007669"/>
    <property type="project" value="UniProtKB-UniRule"/>
</dbReference>
<sequence length="425" mass="46146">MTATTVRINYEIKDPSLAPKGKQRIEWAGREMPVLRLIQERFAQEKPFAGLRLAACCHVTTETAHLAIALKLGGADAVLIASNPLSTQDDVAASLVVDYGIPVYAIKGEDAETYIRHVQIALDHRPNIIIDDGSDVVATLIQERQHQIPDLIGTTEETTTGIVRLKAMLRDGVLTFPAMNVNDADTKHFFDNRYGTGQSTLDGIIRATNVLLAGKNIVVAGYGWCGKGTALRARGLGANVIVTEIDPVRAIEAVMDGFRVMPMDEAASVGDLFITVTGNKHVIRGEHFDVMKDGAMVCNSGHFDIEIDLKTLGEKATEVKEVRNFTQEYKLKNGKSVVVLGEGRLINLAAAEGHPSAVMDMSFANQALACEHLVKNQGKLEPGIHSIPANLDKEIARLKLDAMGIKVDSLTPEQIEYVNSWTSGT</sequence>
<feature type="binding site" evidence="5">
    <location>
        <position position="192"/>
    </location>
    <ligand>
        <name>NAD(+)</name>
        <dbReference type="ChEBI" id="CHEBI:57540"/>
    </ligand>
</feature>
<dbReference type="InterPro" id="IPR020082">
    <property type="entry name" value="S-Ado-L-homoCys_hydrolase_CS"/>
</dbReference>
<feature type="binding site" evidence="5 6">
    <location>
        <position position="191"/>
    </location>
    <ligand>
        <name>substrate</name>
    </ligand>
</feature>
<evidence type="ECO:0000256" key="3">
    <source>
        <dbReference type="ARBA" id="ARBA00022801"/>
    </source>
</evidence>
<proteinExistence type="inferred from homology"/>
<dbReference type="PIRSF" id="PIRSF001109">
    <property type="entry name" value="Ad_hcy_hydrolase"/>
    <property type="match status" value="1"/>
</dbReference>
<dbReference type="EMBL" id="LO018304">
    <property type="protein sequence ID" value="CUM59145.1"/>
    <property type="molecule type" value="Genomic_DNA"/>
</dbReference>
<evidence type="ECO:0000256" key="4">
    <source>
        <dbReference type="ARBA" id="ARBA00023027"/>
    </source>
</evidence>
<evidence type="ECO:0000313" key="12">
    <source>
        <dbReference type="EMBL" id="CUM59145.1"/>
    </source>
</evidence>
<dbReference type="NCBIfam" id="NF004005">
    <property type="entry name" value="PRK05476.2-3"/>
    <property type="match status" value="1"/>
</dbReference>
<dbReference type="Pfam" id="PF05221">
    <property type="entry name" value="AdoHcyase"/>
    <property type="match status" value="2"/>
</dbReference>
<feature type="binding site" evidence="5 6">
    <location>
        <position position="187"/>
    </location>
    <ligand>
        <name>substrate</name>
    </ligand>
</feature>
<evidence type="ECO:0000256" key="9">
    <source>
        <dbReference type="RuleBase" id="RU004166"/>
    </source>
</evidence>
<dbReference type="PANTHER" id="PTHR23420">
    <property type="entry name" value="ADENOSYLHOMOCYSTEINASE"/>
    <property type="match status" value="1"/>
</dbReference>
<feature type="binding site" evidence="5 7">
    <location>
        <begin position="300"/>
        <end position="302"/>
    </location>
    <ligand>
        <name>NAD(+)</name>
        <dbReference type="ChEBI" id="CHEBI:57540"/>
    </ligand>
</feature>
<feature type="binding site" evidence="7">
    <location>
        <begin position="223"/>
        <end position="228"/>
    </location>
    <ligand>
        <name>NAD(+)</name>
        <dbReference type="ChEBI" id="CHEBI:57540"/>
    </ligand>
</feature>
<evidence type="ECO:0000256" key="1">
    <source>
        <dbReference type="ARBA" id="ARBA00007122"/>
    </source>
</evidence>
<accession>A0A1J1JEG6</accession>
<keyword evidence="5" id="KW-0963">Cytoplasm</keyword>
<comment type="subcellular location">
    <subcellularLocation>
        <location evidence="5">Cytoplasm</location>
    </subcellularLocation>
</comment>
<comment type="pathway">
    <text evidence="5 8">Amino-acid biosynthesis; L-homocysteine biosynthesis; L-homocysteine from S-adenosyl-L-homocysteine: step 1/1.</text>
</comment>
<evidence type="ECO:0000256" key="6">
    <source>
        <dbReference type="PIRSR" id="PIRSR001109-1"/>
    </source>
</evidence>
<evidence type="ECO:0000256" key="2">
    <source>
        <dbReference type="ARBA" id="ARBA00022563"/>
    </source>
</evidence>
<evidence type="ECO:0000313" key="11">
    <source>
        <dbReference type="EMBL" id="CAD5958381.1"/>
    </source>
</evidence>
<comment type="similarity">
    <text evidence="1 5 9">Belongs to the adenosylhomocysteinase family.</text>
</comment>
<dbReference type="GO" id="GO:0006730">
    <property type="term" value="P:one-carbon metabolic process"/>
    <property type="evidence" value="ECO:0007669"/>
    <property type="project" value="UniProtKB-UniRule"/>
</dbReference>
<dbReference type="GeneID" id="77288518"/>
<dbReference type="EMBL" id="LR882963">
    <property type="protein sequence ID" value="CAD5958381.1"/>
    <property type="molecule type" value="Genomic_DNA"/>
</dbReference>
<protein>
    <recommendedName>
        <fullName evidence="5">Adenosylhomocysteinase</fullName>
        <ecNumber evidence="5">3.13.2.1</ecNumber>
    </recommendedName>
    <alternativeName>
        <fullName evidence="5">S-adenosyl-L-homocysteine hydrolase</fullName>
        <shortName evidence="5">AdoHcyase</shortName>
    </alternativeName>
</protein>
<dbReference type="InterPro" id="IPR015878">
    <property type="entry name" value="Ado_hCys_hydrolase_NAD-bd"/>
</dbReference>
<evidence type="ECO:0000256" key="5">
    <source>
        <dbReference type="HAMAP-Rule" id="MF_00563"/>
    </source>
</evidence>
<comment type="catalytic activity">
    <reaction evidence="5 8">
        <text>S-adenosyl-L-homocysteine + H2O = L-homocysteine + adenosine</text>
        <dbReference type="Rhea" id="RHEA:21708"/>
        <dbReference type="ChEBI" id="CHEBI:15377"/>
        <dbReference type="ChEBI" id="CHEBI:16335"/>
        <dbReference type="ChEBI" id="CHEBI:57856"/>
        <dbReference type="ChEBI" id="CHEBI:58199"/>
        <dbReference type="EC" id="3.13.2.1"/>
    </reaction>
</comment>
<feature type="binding site" evidence="5 6">
    <location>
        <position position="157"/>
    </location>
    <ligand>
        <name>substrate</name>
    </ligand>
</feature>
<dbReference type="GO" id="GO:0033353">
    <property type="term" value="P:S-adenosylmethionine cycle"/>
    <property type="evidence" value="ECO:0007669"/>
    <property type="project" value="TreeGrafter"/>
</dbReference>
<dbReference type="SMART" id="SM00997">
    <property type="entry name" value="AdoHcyase_NAD"/>
    <property type="match status" value="1"/>
</dbReference>
<dbReference type="CDD" id="cd00401">
    <property type="entry name" value="SAHH"/>
    <property type="match status" value="1"/>
</dbReference>
<comment type="function">
    <text evidence="5">May play a key role in the regulation of the intracellular concentration of adenosylhomocysteine.</text>
</comment>
<organism evidence="12">
    <name type="scientific">Planktothrix agardhii</name>
    <name type="common">Oscillatoria agardhii</name>
    <dbReference type="NCBI Taxonomy" id="1160"/>
    <lineage>
        <taxon>Bacteria</taxon>
        <taxon>Bacillati</taxon>
        <taxon>Cyanobacteriota</taxon>
        <taxon>Cyanophyceae</taxon>
        <taxon>Oscillatoriophycideae</taxon>
        <taxon>Oscillatoriales</taxon>
        <taxon>Microcoleaceae</taxon>
        <taxon>Planktothrix</taxon>
    </lineage>
</organism>
<keyword evidence="4 5" id="KW-0520">NAD</keyword>
<feature type="binding site" evidence="5 7">
    <location>
        <begin position="158"/>
        <end position="160"/>
    </location>
    <ligand>
        <name>NAD(+)</name>
        <dbReference type="ChEBI" id="CHEBI:57540"/>
    </ligand>
</feature>
<dbReference type="InterPro" id="IPR036291">
    <property type="entry name" value="NAD(P)-bd_dom_sf"/>
</dbReference>
<evidence type="ECO:0000256" key="7">
    <source>
        <dbReference type="PIRSR" id="PIRSR001109-2"/>
    </source>
</evidence>
<dbReference type="NCBIfam" id="TIGR00936">
    <property type="entry name" value="ahcY"/>
    <property type="match status" value="1"/>
</dbReference>
<dbReference type="SUPFAM" id="SSF52283">
    <property type="entry name" value="Formate/glycerate dehydrogenase catalytic domain-like"/>
    <property type="match status" value="1"/>
</dbReference>